<proteinExistence type="inferred from homology"/>
<evidence type="ECO:0000313" key="6">
    <source>
        <dbReference type="EMBL" id="CDG22985.1"/>
    </source>
</evidence>
<dbReference type="KEGG" id="xpo:XPG1_3349"/>
<reference evidence="6 7" key="1">
    <citation type="submission" date="2013-07" db="EMBL/GenBank/DDBJ databases">
        <authorList>
            <person name="Genoscope - CEA"/>
        </authorList>
    </citation>
    <scope>NUCLEOTIDE SEQUENCE [LARGE SCALE GENOMIC DNA]</scope>
    <source>
        <strain evidence="6 7">G6</strain>
    </source>
</reference>
<dbReference type="GO" id="GO:0006351">
    <property type="term" value="P:DNA-templated transcription"/>
    <property type="evidence" value="ECO:0007669"/>
    <property type="project" value="TreeGrafter"/>
</dbReference>
<dbReference type="InterPro" id="IPR036388">
    <property type="entry name" value="WH-like_DNA-bd_sf"/>
</dbReference>
<evidence type="ECO:0000256" key="3">
    <source>
        <dbReference type="ARBA" id="ARBA00023125"/>
    </source>
</evidence>
<evidence type="ECO:0000256" key="1">
    <source>
        <dbReference type="ARBA" id="ARBA00009437"/>
    </source>
</evidence>
<dbReference type="Gene3D" id="1.10.10.10">
    <property type="entry name" value="Winged helix-like DNA-binding domain superfamily/Winged helix DNA-binding domain"/>
    <property type="match status" value="1"/>
</dbReference>
<keyword evidence="2" id="KW-0805">Transcription regulation</keyword>
<dbReference type="FunFam" id="3.40.190.290:FF:000001">
    <property type="entry name" value="Transcriptional regulator, LysR family"/>
    <property type="match status" value="1"/>
</dbReference>
<sequence>MTLNNLDDLVTFLTVVDSNSFSAAARIMNQSPSSVSKQIARLESTLNISLFKRNTRKIKITDEGLAVAKHVRTLLTILENISDIDNKRNANLEGNIKITAPVAFGEKYITKEIVSFVNKYPGVNFDLQLTDRILDIYSNNLDLALRFGQLTDSQLIATPLATSERILVASPEYVKDHLISQPNELKNHNCLLFSYPGLLQQTWCLHKSEQQTEIIVSGNLRSDNSQAIKAWCLAGLGIALREKWDVSDEISTGKLVRVLPDWKEKEVTINIIRASREPIPRRVRTFIDYLTHEWKNPKF</sequence>
<dbReference type="InterPro" id="IPR036390">
    <property type="entry name" value="WH_DNA-bd_sf"/>
</dbReference>
<dbReference type="GO" id="GO:0043565">
    <property type="term" value="F:sequence-specific DNA binding"/>
    <property type="evidence" value="ECO:0007669"/>
    <property type="project" value="TreeGrafter"/>
</dbReference>
<dbReference type="FunFam" id="1.10.10.10:FF:000001">
    <property type="entry name" value="LysR family transcriptional regulator"/>
    <property type="match status" value="1"/>
</dbReference>
<dbReference type="InterPro" id="IPR005119">
    <property type="entry name" value="LysR_subst-bd"/>
</dbReference>
<gene>
    <name evidence="6" type="ORF">XPG1_3349</name>
</gene>
<organism evidence="6 7">
    <name type="scientific">Xenorhabdus poinarii G6</name>
    <dbReference type="NCBI Taxonomy" id="1354304"/>
    <lineage>
        <taxon>Bacteria</taxon>
        <taxon>Pseudomonadati</taxon>
        <taxon>Pseudomonadota</taxon>
        <taxon>Gammaproteobacteria</taxon>
        <taxon>Enterobacterales</taxon>
        <taxon>Morganellaceae</taxon>
        <taxon>Xenorhabdus</taxon>
    </lineage>
</organism>
<evidence type="ECO:0000256" key="4">
    <source>
        <dbReference type="ARBA" id="ARBA00023163"/>
    </source>
</evidence>
<dbReference type="SUPFAM" id="SSF46785">
    <property type="entry name" value="Winged helix' DNA-binding domain"/>
    <property type="match status" value="1"/>
</dbReference>
<keyword evidence="7" id="KW-1185">Reference proteome</keyword>
<dbReference type="RefSeq" id="WP_045959864.1">
    <property type="nucleotide sequence ID" value="NZ_FO704551.1"/>
</dbReference>
<keyword evidence="4" id="KW-0804">Transcription</keyword>
<dbReference type="PANTHER" id="PTHR30537:SF21">
    <property type="entry name" value="HTH-TYPE TRANSCRIPTIONAL REGULATOR SINR-RELATED"/>
    <property type="match status" value="1"/>
</dbReference>
<evidence type="ECO:0000313" key="7">
    <source>
        <dbReference type="Proteomes" id="UP000032735"/>
    </source>
</evidence>
<dbReference type="CDD" id="cd08422">
    <property type="entry name" value="PBP2_CrgA_like"/>
    <property type="match status" value="1"/>
</dbReference>
<dbReference type="AlphaFoldDB" id="A0A068R9V6"/>
<evidence type="ECO:0000256" key="2">
    <source>
        <dbReference type="ARBA" id="ARBA00023015"/>
    </source>
</evidence>
<dbReference type="HOGENOM" id="CLU_039613_16_2_6"/>
<dbReference type="Proteomes" id="UP000032735">
    <property type="component" value="Chromosome"/>
</dbReference>
<dbReference type="InterPro" id="IPR058163">
    <property type="entry name" value="LysR-type_TF_proteobact-type"/>
</dbReference>
<dbReference type="EMBL" id="FO704551">
    <property type="protein sequence ID" value="CDG22985.1"/>
    <property type="molecule type" value="Genomic_DNA"/>
</dbReference>
<evidence type="ECO:0000259" key="5">
    <source>
        <dbReference type="PROSITE" id="PS50931"/>
    </source>
</evidence>
<dbReference type="SUPFAM" id="SSF53850">
    <property type="entry name" value="Periplasmic binding protein-like II"/>
    <property type="match status" value="1"/>
</dbReference>
<comment type="similarity">
    <text evidence="1">Belongs to the LysR transcriptional regulatory family.</text>
</comment>
<dbReference type="InterPro" id="IPR000847">
    <property type="entry name" value="LysR_HTH_N"/>
</dbReference>
<dbReference type="GO" id="GO:0003700">
    <property type="term" value="F:DNA-binding transcription factor activity"/>
    <property type="evidence" value="ECO:0007669"/>
    <property type="project" value="InterPro"/>
</dbReference>
<protein>
    <submittedName>
        <fullName evidence="6">Transcriptional regulator, LysR family</fullName>
    </submittedName>
</protein>
<dbReference type="Pfam" id="PF03466">
    <property type="entry name" value="LysR_substrate"/>
    <property type="match status" value="1"/>
</dbReference>
<dbReference type="Pfam" id="PF00126">
    <property type="entry name" value="HTH_1"/>
    <property type="match status" value="1"/>
</dbReference>
<dbReference type="PANTHER" id="PTHR30537">
    <property type="entry name" value="HTH-TYPE TRANSCRIPTIONAL REGULATOR"/>
    <property type="match status" value="1"/>
</dbReference>
<feature type="domain" description="HTH lysR-type" evidence="5">
    <location>
        <begin position="1"/>
        <end position="61"/>
    </location>
</feature>
<dbReference type="STRING" id="1354304.XPG1_3349"/>
<dbReference type="PROSITE" id="PS50931">
    <property type="entry name" value="HTH_LYSR"/>
    <property type="match status" value="1"/>
</dbReference>
<keyword evidence="3" id="KW-0238">DNA-binding</keyword>
<accession>A0A068R9V6</accession>
<name>A0A068R9V6_9GAMM</name>
<dbReference type="Gene3D" id="3.40.190.290">
    <property type="match status" value="1"/>
</dbReference>
<dbReference type="OrthoDB" id="9815676at2"/>